<dbReference type="PANTHER" id="PTHR30349:SF81">
    <property type="entry name" value="TYROSINE RECOMBINASE XERC"/>
    <property type="match status" value="1"/>
</dbReference>
<dbReference type="InterPro" id="IPR013762">
    <property type="entry name" value="Integrase-like_cat_sf"/>
</dbReference>
<organism evidence="3">
    <name type="scientific">marine sediment metagenome</name>
    <dbReference type="NCBI Taxonomy" id="412755"/>
    <lineage>
        <taxon>unclassified sequences</taxon>
        <taxon>metagenomes</taxon>
        <taxon>ecological metagenomes</taxon>
    </lineage>
</organism>
<feature type="domain" description="Tyr recombinase" evidence="2">
    <location>
        <begin position="8"/>
        <end position="184"/>
    </location>
</feature>
<dbReference type="PANTHER" id="PTHR30349">
    <property type="entry name" value="PHAGE INTEGRASE-RELATED"/>
    <property type="match status" value="1"/>
</dbReference>
<dbReference type="AlphaFoldDB" id="A0A0F9RSE4"/>
<dbReference type="GO" id="GO:0003677">
    <property type="term" value="F:DNA binding"/>
    <property type="evidence" value="ECO:0007669"/>
    <property type="project" value="InterPro"/>
</dbReference>
<dbReference type="GO" id="GO:0006310">
    <property type="term" value="P:DNA recombination"/>
    <property type="evidence" value="ECO:0007669"/>
    <property type="project" value="UniProtKB-KW"/>
</dbReference>
<name>A0A0F9RSE4_9ZZZZ</name>
<dbReference type="PROSITE" id="PS51898">
    <property type="entry name" value="TYR_RECOMBINASE"/>
    <property type="match status" value="1"/>
</dbReference>
<dbReference type="Gene3D" id="1.10.443.10">
    <property type="entry name" value="Intergrase catalytic core"/>
    <property type="match status" value="1"/>
</dbReference>
<dbReference type="GO" id="GO:0015074">
    <property type="term" value="P:DNA integration"/>
    <property type="evidence" value="ECO:0007669"/>
    <property type="project" value="InterPro"/>
</dbReference>
<dbReference type="SUPFAM" id="SSF56349">
    <property type="entry name" value="DNA breaking-rejoining enzymes"/>
    <property type="match status" value="1"/>
</dbReference>
<dbReference type="InterPro" id="IPR011010">
    <property type="entry name" value="DNA_brk_join_enz"/>
</dbReference>
<gene>
    <name evidence="3" type="ORF">LCGC14_0859810</name>
</gene>
<accession>A0A0F9RSE4</accession>
<dbReference type="EMBL" id="LAZR01002606">
    <property type="protein sequence ID" value="KKN27891.1"/>
    <property type="molecule type" value="Genomic_DNA"/>
</dbReference>
<evidence type="ECO:0000259" key="2">
    <source>
        <dbReference type="PROSITE" id="PS51898"/>
    </source>
</evidence>
<protein>
    <recommendedName>
        <fullName evidence="2">Tyr recombinase domain-containing protein</fullName>
    </recommendedName>
</protein>
<evidence type="ECO:0000313" key="3">
    <source>
        <dbReference type="EMBL" id="KKN27891.1"/>
    </source>
</evidence>
<reference evidence="3" key="1">
    <citation type="journal article" date="2015" name="Nature">
        <title>Complex archaea that bridge the gap between prokaryotes and eukaryotes.</title>
        <authorList>
            <person name="Spang A."/>
            <person name="Saw J.H."/>
            <person name="Jorgensen S.L."/>
            <person name="Zaremba-Niedzwiedzka K."/>
            <person name="Martijn J."/>
            <person name="Lind A.E."/>
            <person name="van Eijk R."/>
            <person name="Schleper C."/>
            <person name="Guy L."/>
            <person name="Ettema T.J."/>
        </authorList>
    </citation>
    <scope>NUCLEOTIDE SEQUENCE</scope>
</reference>
<sequence>MTQKKKRPLPVYLNDAERNRLTGTVASQGSLRDLTLIHTMLQYGLRASEVLMLQVEDVNLDARRVAVTRLKNGIDNELPLIRPLLPIMRRYLEQLPPHQDILFTGQRGALTRNSLWRMMQRYGKAAKLPRRKRHPHVLRHTAAVHALDAGLDIMDVKDLLGHVNVANTTIYAQVSDKKRRAAFRVLEAANGH</sequence>
<dbReference type="InterPro" id="IPR050090">
    <property type="entry name" value="Tyrosine_recombinase_XerCD"/>
</dbReference>
<comment type="caution">
    <text evidence="3">The sequence shown here is derived from an EMBL/GenBank/DDBJ whole genome shotgun (WGS) entry which is preliminary data.</text>
</comment>
<dbReference type="Pfam" id="PF00589">
    <property type="entry name" value="Phage_integrase"/>
    <property type="match status" value="1"/>
</dbReference>
<proteinExistence type="predicted"/>
<evidence type="ECO:0000256" key="1">
    <source>
        <dbReference type="ARBA" id="ARBA00023172"/>
    </source>
</evidence>
<dbReference type="InterPro" id="IPR002104">
    <property type="entry name" value="Integrase_catalytic"/>
</dbReference>
<keyword evidence="1" id="KW-0233">DNA recombination</keyword>